<dbReference type="PANTHER" id="PTHR22602:SF0">
    <property type="entry name" value="TRANSFERASE CAF17, MITOCHONDRIAL-RELATED"/>
    <property type="match status" value="1"/>
</dbReference>
<keyword evidence="2" id="KW-0809">Transit peptide</keyword>
<evidence type="ECO:0000256" key="4">
    <source>
        <dbReference type="SAM" id="MobiDB-lite"/>
    </source>
</evidence>
<dbReference type="GO" id="GO:0005759">
    <property type="term" value="C:mitochondrial matrix"/>
    <property type="evidence" value="ECO:0007669"/>
    <property type="project" value="TreeGrafter"/>
</dbReference>
<organism evidence="7 8">
    <name type="scientific">Chloropicon primus</name>
    <dbReference type="NCBI Taxonomy" id="1764295"/>
    <lineage>
        <taxon>Eukaryota</taxon>
        <taxon>Viridiplantae</taxon>
        <taxon>Chlorophyta</taxon>
        <taxon>Chloropicophyceae</taxon>
        <taxon>Chloropicales</taxon>
        <taxon>Chloropicaceae</taxon>
        <taxon>Chloropicon</taxon>
    </lineage>
</organism>
<dbReference type="PANTHER" id="PTHR22602">
    <property type="entry name" value="TRANSFERASE CAF17, MITOCHONDRIAL-RELATED"/>
    <property type="match status" value="1"/>
</dbReference>
<feature type="domain" description="GCVT N-terminal" evidence="5">
    <location>
        <begin position="38"/>
        <end position="138"/>
    </location>
</feature>
<dbReference type="Pfam" id="PF25455">
    <property type="entry name" value="Beta-barrel_CAF17_C"/>
    <property type="match status" value="1"/>
</dbReference>
<dbReference type="GO" id="GO:0016740">
    <property type="term" value="F:transferase activity"/>
    <property type="evidence" value="ECO:0007669"/>
    <property type="project" value="UniProtKB-KW"/>
</dbReference>
<evidence type="ECO:0000313" key="7">
    <source>
        <dbReference type="EMBL" id="QDZ21224.1"/>
    </source>
</evidence>
<feature type="region of interest" description="Disordered" evidence="4">
    <location>
        <begin position="1"/>
        <end position="31"/>
    </location>
</feature>
<accession>A0A5B8MMG6</accession>
<keyword evidence="3" id="KW-0496">Mitochondrion</keyword>
<comment type="subcellular location">
    <subcellularLocation>
        <location evidence="1">Mitochondrion</location>
    </subcellularLocation>
</comment>
<dbReference type="GO" id="GO:0016226">
    <property type="term" value="P:iron-sulfur cluster assembly"/>
    <property type="evidence" value="ECO:0007669"/>
    <property type="project" value="TreeGrafter"/>
</dbReference>
<gene>
    <name evidence="7" type="ORF">A3770_05p37420</name>
</gene>
<dbReference type="OrthoDB" id="191995at2759"/>
<dbReference type="InterPro" id="IPR006222">
    <property type="entry name" value="GCVT_N"/>
</dbReference>
<evidence type="ECO:0000259" key="6">
    <source>
        <dbReference type="Pfam" id="PF25455"/>
    </source>
</evidence>
<dbReference type="InterPro" id="IPR045179">
    <property type="entry name" value="YgfZ/GcvT"/>
</dbReference>
<dbReference type="STRING" id="1764295.A0A5B8MMG6"/>
<dbReference type="InterPro" id="IPR017703">
    <property type="entry name" value="YgfZ/GCV_T_CS"/>
</dbReference>
<dbReference type="AlphaFoldDB" id="A0A5B8MMG6"/>
<dbReference type="Proteomes" id="UP000316726">
    <property type="component" value="Chromosome 5"/>
</dbReference>
<feature type="domain" description="CAF17 C-terminal" evidence="6">
    <location>
        <begin position="245"/>
        <end position="345"/>
    </location>
</feature>
<sequence>MSSSSYSYSYSYSYSSSSAGEEEEKEGGNALKGMERLSMRSVVELRGEDRYTFLQGLVTNDVDELEKETSAKKCMYSLLLNHKGRFMHDLFLYNVGRGGSLLMDVHKPSLDLVMKVLKRYKLRSKVDVEDVSDKYCVLYSTSEDDLVGLPNSVAFKDPRHELLGYRCLVQESAGALPPHLARGSPDKHTALRYSLGVPEGDKEMPSGKAIPLEYNIDVLNGISYTKGCYMGQELTARTHFQGLVRKRLVPAKIVADKEVLARISEHLLGEGAEEENPLEVVDTTKRKTRGGKGIGTLLGIHGNRGLALLRLKDLAGRTYGLRLKGDAQQTFEAQVEPHLPDWWPKDWYASAQDTV</sequence>
<proteinExistence type="predicted"/>
<name>A0A5B8MMG6_9CHLO</name>
<evidence type="ECO:0000256" key="2">
    <source>
        <dbReference type="ARBA" id="ARBA00022946"/>
    </source>
</evidence>
<dbReference type="Pfam" id="PF01571">
    <property type="entry name" value="GCV_T"/>
    <property type="match status" value="1"/>
</dbReference>
<keyword evidence="8" id="KW-1185">Reference proteome</keyword>
<protein>
    <submittedName>
        <fullName evidence="7">Putative transferase</fullName>
    </submittedName>
</protein>
<evidence type="ECO:0000259" key="5">
    <source>
        <dbReference type="Pfam" id="PF01571"/>
    </source>
</evidence>
<evidence type="ECO:0000313" key="8">
    <source>
        <dbReference type="Proteomes" id="UP000316726"/>
    </source>
</evidence>
<dbReference type="Gene3D" id="2.40.30.160">
    <property type="match status" value="1"/>
</dbReference>
<dbReference type="InterPro" id="IPR027266">
    <property type="entry name" value="TrmE/GcvT-like"/>
</dbReference>
<reference evidence="7 8" key="1">
    <citation type="submission" date="2018-07" db="EMBL/GenBank/DDBJ databases">
        <title>The complete nuclear genome of the prasinophyte Chloropicon primus (CCMP1205).</title>
        <authorList>
            <person name="Pombert J.-F."/>
            <person name="Otis C."/>
            <person name="Turmel M."/>
            <person name="Lemieux C."/>
        </authorList>
    </citation>
    <scope>NUCLEOTIDE SEQUENCE [LARGE SCALE GENOMIC DNA]</scope>
    <source>
        <strain evidence="7 8">CCMP1205</strain>
    </source>
</reference>
<dbReference type="SUPFAM" id="SSF103025">
    <property type="entry name" value="Folate-binding domain"/>
    <property type="match status" value="1"/>
</dbReference>
<dbReference type="InterPro" id="IPR057460">
    <property type="entry name" value="CAF17_C"/>
</dbReference>
<dbReference type="EMBL" id="CP031038">
    <property type="protein sequence ID" value="QDZ21224.1"/>
    <property type="molecule type" value="Genomic_DNA"/>
</dbReference>
<dbReference type="Gene3D" id="3.30.1360.120">
    <property type="entry name" value="Probable tRNA modification gtpase trme, domain 1"/>
    <property type="match status" value="1"/>
</dbReference>
<feature type="compositionally biased region" description="Low complexity" evidence="4">
    <location>
        <begin position="1"/>
        <end position="18"/>
    </location>
</feature>
<keyword evidence="7" id="KW-0808">Transferase</keyword>
<dbReference type="NCBIfam" id="TIGR03317">
    <property type="entry name" value="ygfZ_signature"/>
    <property type="match status" value="1"/>
</dbReference>
<evidence type="ECO:0000256" key="1">
    <source>
        <dbReference type="ARBA" id="ARBA00004173"/>
    </source>
</evidence>
<evidence type="ECO:0000256" key="3">
    <source>
        <dbReference type="ARBA" id="ARBA00023128"/>
    </source>
</evidence>